<reference evidence="2" key="1">
    <citation type="submission" date="2023-07" db="EMBL/GenBank/DDBJ databases">
        <title>30 novel species of actinomycetes from the DSMZ collection.</title>
        <authorList>
            <person name="Nouioui I."/>
        </authorList>
    </citation>
    <scope>NUCLEOTIDE SEQUENCE [LARGE SCALE GENOMIC DNA]</scope>
    <source>
        <strain evidence="2">DSM 44918</strain>
    </source>
</reference>
<evidence type="ECO:0000313" key="1">
    <source>
        <dbReference type="EMBL" id="MDT0320386.1"/>
    </source>
</evidence>
<evidence type="ECO:0000313" key="2">
    <source>
        <dbReference type="Proteomes" id="UP001183420"/>
    </source>
</evidence>
<dbReference type="RefSeq" id="WP_311600246.1">
    <property type="nucleotide sequence ID" value="NZ_JAVREM010000024.1"/>
</dbReference>
<organism evidence="1 2">
    <name type="scientific">Streptomyces millisiae</name>
    <dbReference type="NCBI Taxonomy" id="3075542"/>
    <lineage>
        <taxon>Bacteria</taxon>
        <taxon>Bacillati</taxon>
        <taxon>Actinomycetota</taxon>
        <taxon>Actinomycetes</taxon>
        <taxon>Kitasatosporales</taxon>
        <taxon>Streptomycetaceae</taxon>
        <taxon>Streptomyces</taxon>
    </lineage>
</organism>
<accession>A0ABU2LS66</accession>
<protein>
    <recommendedName>
        <fullName evidence="3">ATP-binding protein</fullName>
    </recommendedName>
</protein>
<dbReference type="Proteomes" id="UP001183420">
    <property type="component" value="Unassembled WGS sequence"/>
</dbReference>
<proteinExistence type="predicted"/>
<comment type="caution">
    <text evidence="1">The sequence shown here is derived from an EMBL/GenBank/DDBJ whole genome shotgun (WGS) entry which is preliminary data.</text>
</comment>
<keyword evidence="2" id="KW-1185">Reference proteome</keyword>
<evidence type="ECO:0008006" key="3">
    <source>
        <dbReference type="Google" id="ProtNLM"/>
    </source>
</evidence>
<sequence>MGERLHGAHGQEALTDGLVPRLVGLERLRDRRIAQEFPGARPVVEVSAGRAGGKTVLLDALYSGYNGRVPLARADLAAPGFGESGLSGLPGGGSEPPRNASPVTQLLYLLSYKLGLRPRRFTQAPTFPRLALGLLVVTTWRPGTGAETDVAPAELRTAEARLREIIREDSPDAKRRKELLRQWFDALSTHLPTVLTVLPGMEAITQATLATARDQLLAARPDRGALRWWGERLGRFQGDDLQRLFALVRDFRRLDASRQSAEELLVAALLHDIADHYGFLRRRNRTPAPLILLDNAHTADGRHFVRVLLRAWDSLPRGAVRPVVVITRPAIDTGGLGMADIAARTPWLPAERGAPERWLLRVELGAVRPEDIMRMLGSADYPPHLPRLIARFSGGRAGCARLLADAVVERLSSGDPWQPRWLLTLPPAGDEPDRPATVGEQVLERLLPDRRLRDDLTRLAIALDDEAARRLWALVGTDEQPDAGPGHPASGRLRAVRDELDGAHWRREPWRWPSGEDQPGGPGHRNVPLVGDRALRALLLCRLAATAGEEQWTRLHRRLRSGYNRDDLPPGSVRHGVAYLHHTLALGDLDTVERALHHRFVNAPPEEWLAVVNVVCAAPHPPAGPRGAARRSTDTDCPVCAARGPADQDPLPAHRAISRLVHAVWRLSDPLAQAGTDDDFDRVESALLTLYEHNDEHDVLLAAWREWPARLRDGAQAPDLPIPRGYRP</sequence>
<gene>
    <name evidence="1" type="ORF">RNC47_18785</name>
</gene>
<name>A0ABU2LS66_9ACTN</name>
<dbReference type="EMBL" id="JAVREM010000024">
    <property type="protein sequence ID" value="MDT0320386.1"/>
    <property type="molecule type" value="Genomic_DNA"/>
</dbReference>